<sequence length="129" mass="13896">STRGSQPHPCSSPVATPNPRTFNSFGHPSGAVDTMMPGQLTQLVLLLTLTLIQAGDEITASLSAAVNSTLDKKTHDCPMLYTKIGNNCLSFFSPAKVPWAEARQFCQSIYGDLAHFNNVGTYSAVLDYM</sequence>
<dbReference type="EMBL" id="HABY01000041">
    <property type="protein sequence ID" value="CDK12570.1"/>
    <property type="molecule type" value="Transcribed_RNA"/>
</dbReference>
<protein>
    <submittedName>
        <fullName evidence="2">Lectin-like-6 protein</fullName>
    </submittedName>
</protein>
<feature type="compositionally biased region" description="Polar residues" evidence="1">
    <location>
        <begin position="1"/>
        <end position="26"/>
    </location>
</feature>
<organism evidence="2">
    <name type="scientific">Coenobita clypeatus</name>
    <dbReference type="NCBI Taxonomy" id="474045"/>
    <lineage>
        <taxon>Eukaryota</taxon>
        <taxon>Metazoa</taxon>
        <taxon>Ecdysozoa</taxon>
        <taxon>Arthropoda</taxon>
        <taxon>Crustacea</taxon>
        <taxon>Multicrustacea</taxon>
        <taxon>Malacostraca</taxon>
        <taxon>Eumalacostraca</taxon>
        <taxon>Eucarida</taxon>
        <taxon>Decapoda</taxon>
        <taxon>Pleocyemata</taxon>
        <taxon>Anomura</taxon>
        <taxon>Paguroidea</taxon>
        <taxon>Coenobitidae</taxon>
        <taxon>Coenobita</taxon>
    </lineage>
</organism>
<gene>
    <name evidence="2" type="primary">lectin-like-6</name>
</gene>
<dbReference type="InterPro" id="IPR016187">
    <property type="entry name" value="CTDL_fold"/>
</dbReference>
<reference evidence="2" key="2">
    <citation type="submission" date="2014-02" db="EMBL/GenBank/DDBJ databases">
        <title>The hermit crab's nose antennal transcriptomics.</title>
        <authorList>
            <person name="Groh K.C."/>
            <person name="Vogel H."/>
            <person name="Stensmyr M.C."/>
            <person name="Grosse-Wilde E."/>
            <person name="Hansson B.S."/>
        </authorList>
    </citation>
    <scope>NUCLEOTIDE SEQUENCE</scope>
    <source>
        <tissue evidence="2">Antennules</tissue>
    </source>
</reference>
<dbReference type="InterPro" id="IPR016186">
    <property type="entry name" value="C-type_lectin-like/link_sf"/>
</dbReference>
<name>W6MER0_9EUCA</name>
<feature type="non-terminal residue" evidence="2">
    <location>
        <position position="1"/>
    </location>
</feature>
<dbReference type="CDD" id="cd00037">
    <property type="entry name" value="CLECT"/>
    <property type="match status" value="1"/>
</dbReference>
<accession>W6MER0</accession>
<feature type="non-terminal residue" evidence="2">
    <location>
        <position position="129"/>
    </location>
</feature>
<feature type="region of interest" description="Disordered" evidence="1">
    <location>
        <begin position="1"/>
        <end position="28"/>
    </location>
</feature>
<reference evidence="2" key="1">
    <citation type="submission" date="2013-06" db="EMBL/GenBank/DDBJ databases">
        <authorList>
            <person name="Groh K."/>
        </authorList>
    </citation>
    <scope>NUCLEOTIDE SEQUENCE</scope>
    <source>
        <tissue evidence="2">Antennules</tissue>
    </source>
</reference>
<dbReference type="SUPFAM" id="SSF56436">
    <property type="entry name" value="C-type lectin-like"/>
    <property type="match status" value="1"/>
</dbReference>
<dbReference type="AlphaFoldDB" id="W6MER0"/>
<evidence type="ECO:0000313" key="2">
    <source>
        <dbReference type="EMBL" id="CDK12570.1"/>
    </source>
</evidence>
<evidence type="ECO:0000256" key="1">
    <source>
        <dbReference type="SAM" id="MobiDB-lite"/>
    </source>
</evidence>
<dbReference type="Gene3D" id="3.10.100.10">
    <property type="entry name" value="Mannose-Binding Protein A, subunit A"/>
    <property type="match status" value="1"/>
</dbReference>
<proteinExistence type="predicted"/>